<evidence type="ECO:0000313" key="2">
    <source>
        <dbReference type="EMBL" id="WMX18800.1"/>
    </source>
</evidence>
<proteinExistence type="predicted"/>
<name>A0AA51VHF4_9CAUD</name>
<sequence length="150" mass="17199">MTEELIREYLALDPSSPTNLKWIKTSGSRVKLGSVQGYLNSHGYVKVKLKGKALSLHRAVFLLHYGYLPYEVDHVNRDKTDNRPDNLRAATRSSNCHNKNCTGFNFDKKSQKFRVRVQVTTTKRITVGWYDSPFEARAAYLTFKTANNLI</sequence>
<dbReference type="InterPro" id="IPR044925">
    <property type="entry name" value="His-Me_finger_sf"/>
</dbReference>
<accession>A0AA51VHF4</accession>
<keyword evidence="3" id="KW-1185">Reference proteome</keyword>
<feature type="domain" description="HNH nuclease" evidence="1">
    <location>
        <begin position="56"/>
        <end position="95"/>
    </location>
</feature>
<evidence type="ECO:0000259" key="1">
    <source>
        <dbReference type="Pfam" id="PF13392"/>
    </source>
</evidence>
<dbReference type="InterPro" id="IPR003615">
    <property type="entry name" value="HNH_nuc"/>
</dbReference>
<dbReference type="Proteomes" id="UP001182171">
    <property type="component" value="Segment"/>
</dbReference>
<protein>
    <recommendedName>
        <fullName evidence="1">HNH nuclease domain-containing protein</fullName>
    </recommendedName>
</protein>
<organism evidence="2 3">
    <name type="scientific">Escherichia phage vB_EcoP_PAS7</name>
    <dbReference type="NCBI Taxonomy" id="3053875"/>
    <lineage>
        <taxon>Viruses</taxon>
        <taxon>Duplodnaviria</taxon>
        <taxon>Heunggongvirae</taxon>
        <taxon>Uroviricota</taxon>
        <taxon>Caudoviricetes</taxon>
        <taxon>Autographivirales</taxon>
        <taxon>Autoscriptoviridae</taxon>
        <taxon>Slopekvirinae</taxon>
        <taxon>Cepavirus</taxon>
        <taxon>Cepavirus PAS7</taxon>
    </lineage>
</organism>
<dbReference type="Gene3D" id="3.90.75.20">
    <property type="match status" value="1"/>
</dbReference>
<dbReference type="SUPFAM" id="SSF54060">
    <property type="entry name" value="His-Me finger endonucleases"/>
    <property type="match status" value="1"/>
</dbReference>
<dbReference type="EMBL" id="OQ921331">
    <property type="protein sequence ID" value="WMX18800.1"/>
    <property type="molecule type" value="Genomic_DNA"/>
</dbReference>
<evidence type="ECO:0000313" key="3">
    <source>
        <dbReference type="Proteomes" id="UP001182171"/>
    </source>
</evidence>
<reference evidence="2" key="1">
    <citation type="submission" date="2023-05" db="EMBL/GenBank/DDBJ databases">
        <title>Complete genome sequence of three non-O157 smooth Escherichia coli infecting phages.</title>
        <authorList>
            <person name="Pas C."/>
            <person name="Briers Y."/>
            <person name="Fieseler L."/>
        </authorList>
    </citation>
    <scope>NUCLEOTIDE SEQUENCE</scope>
</reference>
<dbReference type="Pfam" id="PF13392">
    <property type="entry name" value="HNH_3"/>
    <property type="match status" value="1"/>
</dbReference>